<keyword evidence="4" id="KW-0812">Transmembrane</keyword>
<dbReference type="AlphaFoldDB" id="A0A316L0W7"/>
<dbReference type="PROSITE" id="PS01124">
    <property type="entry name" value="HTH_ARAC_FAMILY_2"/>
    <property type="match status" value="1"/>
</dbReference>
<feature type="transmembrane region" description="Helical" evidence="4">
    <location>
        <begin position="177"/>
        <end position="198"/>
    </location>
</feature>
<sequence length="369" mass="43368">MIKFHVNIVQLLSFTAIITGLIFSFLLLVKKDNRTANKFLLVLLISLSSTLLTSLFLEFKLYGTNEWLYYLPFTMTYWLGPAFYFYIRCLIQPDSRFLPKHLWHFAPLVLNYLHGFYHILIENEDYSQKLHNFTESIGFYAIPLIFIYLAMAYKNLGNYNSSLLNHVSTIDNVTLNWIKQLIGVLSFSFLAIVLFQLVDYEVLIDFTVEYNQGLLFSYRWVTQLILIITIYWLSIRGFGQAQIYNPPIKADFIVDDKDYSKPIAVLKSIMKNEKLFLNPELNLTMLSSQSGFTEKDISLALNRKLKKNFYYFVNEYRVDEVKKRLGDSKYENLKIMSIAYDCGFNSKATFNRIFKKFTNQSPRAFRNSF</sequence>
<organism evidence="6 7">
    <name type="scientific">Flagellimonas aquimarina</name>
    <dbReference type="NCBI Taxonomy" id="2201895"/>
    <lineage>
        <taxon>Bacteria</taxon>
        <taxon>Pseudomonadati</taxon>
        <taxon>Bacteroidota</taxon>
        <taxon>Flavobacteriia</taxon>
        <taxon>Flavobacteriales</taxon>
        <taxon>Flavobacteriaceae</taxon>
        <taxon>Flagellimonas</taxon>
    </lineage>
</organism>
<dbReference type="SMART" id="SM00342">
    <property type="entry name" value="HTH_ARAC"/>
    <property type="match status" value="1"/>
</dbReference>
<evidence type="ECO:0000256" key="1">
    <source>
        <dbReference type="ARBA" id="ARBA00023015"/>
    </source>
</evidence>
<dbReference type="PANTHER" id="PTHR43280">
    <property type="entry name" value="ARAC-FAMILY TRANSCRIPTIONAL REGULATOR"/>
    <property type="match status" value="1"/>
</dbReference>
<feature type="transmembrane region" description="Helical" evidence="4">
    <location>
        <begin position="218"/>
        <end position="235"/>
    </location>
</feature>
<dbReference type="InterPro" id="IPR009057">
    <property type="entry name" value="Homeodomain-like_sf"/>
</dbReference>
<dbReference type="Pfam" id="PF12833">
    <property type="entry name" value="HTH_18"/>
    <property type="match status" value="1"/>
</dbReference>
<dbReference type="PROSITE" id="PS00041">
    <property type="entry name" value="HTH_ARAC_FAMILY_1"/>
    <property type="match status" value="1"/>
</dbReference>
<keyword evidence="2" id="KW-0238">DNA-binding</keyword>
<feature type="transmembrane region" description="Helical" evidence="4">
    <location>
        <begin position="39"/>
        <end position="57"/>
    </location>
</feature>
<dbReference type="GO" id="GO:0043565">
    <property type="term" value="F:sequence-specific DNA binding"/>
    <property type="evidence" value="ECO:0007669"/>
    <property type="project" value="InterPro"/>
</dbReference>
<evidence type="ECO:0000313" key="7">
    <source>
        <dbReference type="Proteomes" id="UP000245762"/>
    </source>
</evidence>
<dbReference type="EMBL" id="QGEG01000001">
    <property type="protein sequence ID" value="PWL39481.1"/>
    <property type="molecule type" value="Genomic_DNA"/>
</dbReference>
<proteinExistence type="predicted"/>
<dbReference type="PANTHER" id="PTHR43280:SF29">
    <property type="entry name" value="ARAC-FAMILY TRANSCRIPTIONAL REGULATOR"/>
    <property type="match status" value="1"/>
</dbReference>
<evidence type="ECO:0000256" key="2">
    <source>
        <dbReference type="ARBA" id="ARBA00023125"/>
    </source>
</evidence>
<feature type="transmembrane region" description="Helical" evidence="4">
    <location>
        <begin position="6"/>
        <end position="27"/>
    </location>
</feature>
<dbReference type="InterPro" id="IPR018060">
    <property type="entry name" value="HTH_AraC"/>
</dbReference>
<keyword evidence="4" id="KW-0472">Membrane</keyword>
<keyword evidence="1" id="KW-0805">Transcription regulation</keyword>
<dbReference type="GO" id="GO:0003700">
    <property type="term" value="F:DNA-binding transcription factor activity"/>
    <property type="evidence" value="ECO:0007669"/>
    <property type="project" value="InterPro"/>
</dbReference>
<reference evidence="6 7" key="1">
    <citation type="submission" date="2018-05" db="EMBL/GenBank/DDBJ databases">
        <title>Complete genome sequence of Flagellimonas aquimarina ECD12 isolated from seaweed Ecklonia cava.</title>
        <authorList>
            <person name="Choi S."/>
            <person name="Seong C."/>
        </authorList>
    </citation>
    <scope>NUCLEOTIDE SEQUENCE [LARGE SCALE GENOMIC DNA]</scope>
    <source>
        <strain evidence="6 7">ECD12</strain>
    </source>
</reference>
<evidence type="ECO:0000259" key="5">
    <source>
        <dbReference type="PROSITE" id="PS01124"/>
    </source>
</evidence>
<feature type="transmembrane region" description="Helical" evidence="4">
    <location>
        <begin position="69"/>
        <end position="90"/>
    </location>
</feature>
<name>A0A316L0W7_9FLAO</name>
<feature type="transmembrane region" description="Helical" evidence="4">
    <location>
        <begin position="102"/>
        <end position="121"/>
    </location>
</feature>
<keyword evidence="7" id="KW-1185">Reference proteome</keyword>
<protein>
    <recommendedName>
        <fullName evidence="5">HTH araC/xylS-type domain-containing protein</fullName>
    </recommendedName>
</protein>
<feature type="transmembrane region" description="Helical" evidence="4">
    <location>
        <begin position="137"/>
        <end position="156"/>
    </location>
</feature>
<accession>A0A316L0W7</accession>
<comment type="caution">
    <text evidence="6">The sequence shown here is derived from an EMBL/GenBank/DDBJ whole genome shotgun (WGS) entry which is preliminary data.</text>
</comment>
<dbReference type="RefSeq" id="WP_109659411.1">
    <property type="nucleotide sequence ID" value="NZ_QGEG01000001.1"/>
</dbReference>
<keyword evidence="3" id="KW-0804">Transcription</keyword>
<gene>
    <name evidence="6" type="ORF">DKG77_01185</name>
</gene>
<dbReference type="SUPFAM" id="SSF46689">
    <property type="entry name" value="Homeodomain-like"/>
    <property type="match status" value="1"/>
</dbReference>
<evidence type="ECO:0000256" key="3">
    <source>
        <dbReference type="ARBA" id="ARBA00023163"/>
    </source>
</evidence>
<dbReference type="Gene3D" id="1.10.10.60">
    <property type="entry name" value="Homeodomain-like"/>
    <property type="match status" value="1"/>
</dbReference>
<dbReference type="InterPro" id="IPR018062">
    <property type="entry name" value="HTH_AraC-typ_CS"/>
</dbReference>
<evidence type="ECO:0000313" key="6">
    <source>
        <dbReference type="EMBL" id="PWL39481.1"/>
    </source>
</evidence>
<evidence type="ECO:0000256" key="4">
    <source>
        <dbReference type="SAM" id="Phobius"/>
    </source>
</evidence>
<dbReference type="OrthoDB" id="6283866at2"/>
<keyword evidence="4" id="KW-1133">Transmembrane helix</keyword>
<dbReference type="Proteomes" id="UP000245762">
    <property type="component" value="Unassembled WGS sequence"/>
</dbReference>
<feature type="domain" description="HTH araC/xylS-type" evidence="5">
    <location>
        <begin position="260"/>
        <end position="368"/>
    </location>
</feature>